<name>A0A4Y2GYF8_ARAVE</name>
<feature type="non-terminal residue" evidence="1">
    <location>
        <position position="1"/>
    </location>
</feature>
<dbReference type="Proteomes" id="UP000499080">
    <property type="component" value="Unassembled WGS sequence"/>
</dbReference>
<dbReference type="EMBL" id="BGPR01179476">
    <property type="protein sequence ID" value="GBM57941.1"/>
    <property type="molecule type" value="Genomic_DNA"/>
</dbReference>
<dbReference type="AlphaFoldDB" id="A0A4Y2GYF8"/>
<protein>
    <submittedName>
        <fullName evidence="1">Uncharacterized protein</fullName>
    </submittedName>
</protein>
<keyword evidence="2" id="KW-1185">Reference proteome</keyword>
<organism evidence="1 2">
    <name type="scientific">Araneus ventricosus</name>
    <name type="common">Orbweaver spider</name>
    <name type="synonym">Epeira ventricosa</name>
    <dbReference type="NCBI Taxonomy" id="182803"/>
    <lineage>
        <taxon>Eukaryota</taxon>
        <taxon>Metazoa</taxon>
        <taxon>Ecdysozoa</taxon>
        <taxon>Arthropoda</taxon>
        <taxon>Chelicerata</taxon>
        <taxon>Arachnida</taxon>
        <taxon>Araneae</taxon>
        <taxon>Araneomorphae</taxon>
        <taxon>Entelegynae</taxon>
        <taxon>Araneoidea</taxon>
        <taxon>Araneidae</taxon>
        <taxon>Araneus</taxon>
    </lineage>
</organism>
<proteinExistence type="predicted"/>
<evidence type="ECO:0000313" key="1">
    <source>
        <dbReference type="EMBL" id="GBM57941.1"/>
    </source>
</evidence>
<evidence type="ECO:0000313" key="2">
    <source>
        <dbReference type="Proteomes" id="UP000499080"/>
    </source>
</evidence>
<comment type="caution">
    <text evidence="1">The sequence shown here is derived from an EMBL/GenBank/DDBJ whole genome shotgun (WGS) entry which is preliminary data.</text>
</comment>
<gene>
    <name evidence="1" type="ORF">AVEN_39789_1</name>
</gene>
<sequence length="91" mass="10377">LLNYIDGPRRPSGRVSALGPEGSRFEIRIRRAWGPPHAKPYVVANAPPLARRGSPERLRHPRCRRRYLNVVQNYEVRAKIALVLPQNGTLM</sequence>
<accession>A0A4Y2GYF8</accession>
<reference evidence="1 2" key="1">
    <citation type="journal article" date="2019" name="Sci. Rep.">
        <title>Orb-weaving spider Araneus ventricosus genome elucidates the spidroin gene catalogue.</title>
        <authorList>
            <person name="Kono N."/>
            <person name="Nakamura H."/>
            <person name="Ohtoshi R."/>
            <person name="Moran D.A.P."/>
            <person name="Shinohara A."/>
            <person name="Yoshida Y."/>
            <person name="Fujiwara M."/>
            <person name="Mori M."/>
            <person name="Tomita M."/>
            <person name="Arakawa K."/>
        </authorList>
    </citation>
    <scope>NUCLEOTIDE SEQUENCE [LARGE SCALE GENOMIC DNA]</scope>
</reference>